<dbReference type="EMBL" id="JAAFGS010000001">
    <property type="protein sequence ID" value="NGZ74358.1"/>
    <property type="molecule type" value="Genomic_DNA"/>
</dbReference>
<evidence type="ECO:0000313" key="2">
    <source>
        <dbReference type="EMBL" id="NGZ74358.1"/>
    </source>
</evidence>
<dbReference type="Proteomes" id="UP000800303">
    <property type="component" value="Unassembled WGS sequence"/>
</dbReference>
<feature type="signal peptide" evidence="1">
    <location>
        <begin position="1"/>
        <end position="27"/>
    </location>
</feature>
<dbReference type="SUPFAM" id="SSF48452">
    <property type="entry name" value="TPR-like"/>
    <property type="match status" value="1"/>
</dbReference>
<dbReference type="SUPFAM" id="SSF49452">
    <property type="entry name" value="Starch-binding domain-like"/>
    <property type="match status" value="1"/>
</dbReference>
<accession>A0ABX0F409</accession>
<comment type="caution">
    <text evidence="2">The sequence shown here is derived from an EMBL/GenBank/DDBJ whole genome shotgun (WGS) entry which is preliminary data.</text>
</comment>
<dbReference type="Gene3D" id="1.25.40.10">
    <property type="entry name" value="Tetratricopeptide repeat domain"/>
    <property type="match status" value="1"/>
</dbReference>
<proteinExistence type="predicted"/>
<gene>
    <name evidence="2" type="ORF">GYN08_03440</name>
</gene>
<dbReference type="RefSeq" id="WP_166272498.1">
    <property type="nucleotide sequence ID" value="NZ_JAAFGS010000001.1"/>
</dbReference>
<dbReference type="InterPro" id="IPR011990">
    <property type="entry name" value="TPR-like_helical_dom_sf"/>
</dbReference>
<protein>
    <submittedName>
        <fullName evidence="2">Uncharacterized protein</fullName>
    </submittedName>
</protein>
<evidence type="ECO:0000313" key="3">
    <source>
        <dbReference type="Proteomes" id="UP000800303"/>
    </source>
</evidence>
<evidence type="ECO:0000256" key="1">
    <source>
        <dbReference type="SAM" id="SignalP"/>
    </source>
</evidence>
<organism evidence="2 3">
    <name type="scientific">Saccharibacillus alkalitolerans</name>
    <dbReference type="NCBI Taxonomy" id="2705290"/>
    <lineage>
        <taxon>Bacteria</taxon>
        <taxon>Bacillati</taxon>
        <taxon>Bacillota</taxon>
        <taxon>Bacilli</taxon>
        <taxon>Bacillales</taxon>
        <taxon>Paenibacillaceae</taxon>
        <taxon>Saccharibacillus</taxon>
    </lineage>
</organism>
<name>A0ABX0F409_9BACL</name>
<reference evidence="2 3" key="1">
    <citation type="submission" date="2020-01" db="EMBL/GenBank/DDBJ databases">
        <title>Polyphasic characterisation and genomic insights into a novel alkali tolerant bacterium VR-M41.</title>
        <authorList>
            <person name="Vemuluri V.R."/>
        </authorList>
    </citation>
    <scope>NUCLEOTIDE SEQUENCE [LARGE SCALE GENOMIC DNA]</scope>
    <source>
        <strain evidence="2 3">VR-M41</strain>
    </source>
</reference>
<keyword evidence="1" id="KW-0732">Signal</keyword>
<feature type="chain" id="PRO_5045971157" evidence="1">
    <location>
        <begin position="28"/>
        <end position="776"/>
    </location>
</feature>
<keyword evidence="3" id="KW-1185">Reference proteome</keyword>
<dbReference type="InterPro" id="IPR013784">
    <property type="entry name" value="Carb-bd-like_fold"/>
</dbReference>
<sequence>MKIKLKVKHLVLGLLVPAVVVGSAAYAAPSLISAVSNVQADARGDLLNKLNRAKGDEQLKLIRENVLGYAQGYSPYLFDAYFDSGYVFNHISQRRLAEDPARLLTRADRIPLLRAYVERAESDIWLVQAADQLAYVYDADGRTEDGDRAIELALARANQSPAVRGQLLLLQAGRLLKQGQFAAADSLLEADEDSSIVADPQLRIRFDLLRARAQYADGHPQEALDTAHRGLKAYNEATGTEGGETQGTWARGSGDNGIDKRLARLERAIRHSIQLGDTASSTLTGVLKRSDGTPIAGAGVFLLHESEMYIGFGVRDERPFDQRFMDEPPYRVLTDDQGRFEIKGVMPGIYQINLGVSLAQADGWTYPINFYEWFEIKGGQTVQKNLTMRPLIGQEAPIDGKTIDTDTVELRWKEVPGASYYRVMSSFSNKKGTGTTGGYMSERFQRYTKPQASVPVDRFYRMPSIYWSFDRRSGTNVSWDQFDPKDLLGFSDPDALVSWTVNAYDAQDRLIASSYGYRLNEINASSLPTFYLKRKNLSDADRLLLERKWTQAIETYRSEYEADGTDTHAVRMLADLLYIRSYADNQPRLEREAVSLLEEANERQPNMEDTYKLMSYFYERADWARYEHYYTLYVKLLGRQPDYFELGNHAMSLLKRGRAEEAQAEFSASLATDPSHHYAGPLLALKLQGGLPLDEARKLAESYPEFDYAESGYDWQLMLIDLETERANDPAGFDAKLREGLKAYAAGEHEALAKRIKKQNELPALNTFLKRVLQVQ</sequence>